<keyword evidence="2" id="KW-1185">Reference proteome</keyword>
<gene>
    <name evidence="1" type="ORF">PSON_ATCC_30995.1.T0520208</name>
</gene>
<organism evidence="1 2">
    <name type="scientific">Paramecium sonneborni</name>
    <dbReference type="NCBI Taxonomy" id="65129"/>
    <lineage>
        <taxon>Eukaryota</taxon>
        <taxon>Sar</taxon>
        <taxon>Alveolata</taxon>
        <taxon>Ciliophora</taxon>
        <taxon>Intramacronucleata</taxon>
        <taxon>Oligohymenophorea</taxon>
        <taxon>Peniculida</taxon>
        <taxon>Parameciidae</taxon>
        <taxon>Paramecium</taxon>
    </lineage>
</organism>
<evidence type="ECO:0000313" key="1">
    <source>
        <dbReference type="EMBL" id="CAD8088150.1"/>
    </source>
</evidence>
<dbReference type="Proteomes" id="UP000692954">
    <property type="component" value="Unassembled WGS sequence"/>
</dbReference>
<dbReference type="EMBL" id="CAJJDN010000052">
    <property type="protein sequence ID" value="CAD8088150.1"/>
    <property type="molecule type" value="Genomic_DNA"/>
</dbReference>
<name>A0A8S1N6R7_9CILI</name>
<sequence>MGLCESKETEHRNSGRIDSLIKSSPSYNNLISQATNSQSSLPYKYATVIVQDNLKTIAEESIIQEDRQIQYKSTAPSPQASKDTKQVSQQVPLIIYNPARTWSLQTHAIKQGGMYEVSVGMECIEMYEEWELILNHDGPIVNQDKLVLRHLFTETLLVAEENLQGEYKVGSLITKTMKDQAIWQIEIGTDILQENTFVKLRHALSKLYLSRTNENGSMDNHRRIALTKFDPINSFWLIKTK</sequence>
<protein>
    <submittedName>
        <fullName evidence="1">Uncharacterized protein</fullName>
    </submittedName>
</protein>
<reference evidence="1" key="1">
    <citation type="submission" date="2021-01" db="EMBL/GenBank/DDBJ databases">
        <authorList>
            <consortium name="Genoscope - CEA"/>
            <person name="William W."/>
        </authorList>
    </citation>
    <scope>NUCLEOTIDE SEQUENCE</scope>
</reference>
<proteinExistence type="predicted"/>
<comment type="caution">
    <text evidence="1">The sequence shown here is derived from an EMBL/GenBank/DDBJ whole genome shotgun (WGS) entry which is preliminary data.</text>
</comment>
<evidence type="ECO:0000313" key="2">
    <source>
        <dbReference type="Proteomes" id="UP000692954"/>
    </source>
</evidence>
<accession>A0A8S1N6R7</accession>
<dbReference type="AlphaFoldDB" id="A0A8S1N6R7"/>
<dbReference type="OrthoDB" id="290697at2759"/>